<comment type="caution">
    <text evidence="1">The sequence shown here is derived from an EMBL/GenBank/DDBJ whole genome shotgun (WGS) entry which is preliminary data.</text>
</comment>
<gene>
    <name evidence="1" type="ORF">KI387_029777</name>
</gene>
<evidence type="ECO:0000313" key="2">
    <source>
        <dbReference type="Proteomes" id="UP000824469"/>
    </source>
</evidence>
<sequence length="60" mass="6819">MVDGCNDEIKVFSFPFEEEESFRDEEIEAKSFEAFEAEAPLEKGVIECSDSQDDEVIPPD</sequence>
<protein>
    <submittedName>
        <fullName evidence="1">Uncharacterized protein</fullName>
    </submittedName>
</protein>
<feature type="non-terminal residue" evidence="1">
    <location>
        <position position="60"/>
    </location>
</feature>
<organism evidence="1 2">
    <name type="scientific">Taxus chinensis</name>
    <name type="common">Chinese yew</name>
    <name type="synonym">Taxus wallichiana var. chinensis</name>
    <dbReference type="NCBI Taxonomy" id="29808"/>
    <lineage>
        <taxon>Eukaryota</taxon>
        <taxon>Viridiplantae</taxon>
        <taxon>Streptophyta</taxon>
        <taxon>Embryophyta</taxon>
        <taxon>Tracheophyta</taxon>
        <taxon>Spermatophyta</taxon>
        <taxon>Pinopsida</taxon>
        <taxon>Pinidae</taxon>
        <taxon>Conifers II</taxon>
        <taxon>Cupressales</taxon>
        <taxon>Taxaceae</taxon>
        <taxon>Taxus</taxon>
    </lineage>
</organism>
<keyword evidence="2" id="KW-1185">Reference proteome</keyword>
<name>A0AA38CDV1_TAXCH</name>
<accession>A0AA38CDV1</accession>
<evidence type="ECO:0000313" key="1">
    <source>
        <dbReference type="EMBL" id="KAH9298095.1"/>
    </source>
</evidence>
<dbReference type="AlphaFoldDB" id="A0AA38CDV1"/>
<dbReference type="EMBL" id="JAHRHJ020000010">
    <property type="protein sequence ID" value="KAH9298095.1"/>
    <property type="molecule type" value="Genomic_DNA"/>
</dbReference>
<proteinExistence type="predicted"/>
<reference evidence="1 2" key="1">
    <citation type="journal article" date="2021" name="Nat. Plants">
        <title>The Taxus genome provides insights into paclitaxel biosynthesis.</title>
        <authorList>
            <person name="Xiong X."/>
            <person name="Gou J."/>
            <person name="Liao Q."/>
            <person name="Li Y."/>
            <person name="Zhou Q."/>
            <person name="Bi G."/>
            <person name="Li C."/>
            <person name="Du R."/>
            <person name="Wang X."/>
            <person name="Sun T."/>
            <person name="Guo L."/>
            <person name="Liang H."/>
            <person name="Lu P."/>
            <person name="Wu Y."/>
            <person name="Zhang Z."/>
            <person name="Ro D.K."/>
            <person name="Shang Y."/>
            <person name="Huang S."/>
            <person name="Yan J."/>
        </authorList>
    </citation>
    <scope>NUCLEOTIDE SEQUENCE [LARGE SCALE GENOMIC DNA]</scope>
    <source>
        <strain evidence="1">Ta-2019</strain>
    </source>
</reference>
<dbReference type="Proteomes" id="UP000824469">
    <property type="component" value="Unassembled WGS sequence"/>
</dbReference>